<evidence type="ECO:0000259" key="1">
    <source>
        <dbReference type="PROSITE" id="PS51194"/>
    </source>
</evidence>
<dbReference type="EMBL" id="SRRZ01000032">
    <property type="protein sequence ID" value="NQE34481.1"/>
    <property type="molecule type" value="Genomic_DNA"/>
</dbReference>
<accession>A0ABX2CVP5</accession>
<gene>
    <name evidence="2" type="ORF">E5S67_02207</name>
</gene>
<dbReference type="Gene3D" id="3.40.50.300">
    <property type="entry name" value="P-loop containing nucleotide triphosphate hydrolases"/>
    <property type="match status" value="1"/>
</dbReference>
<organism evidence="2 3">
    <name type="scientific">Microcoleus asticus IPMA8</name>
    <dbReference type="NCBI Taxonomy" id="2563858"/>
    <lineage>
        <taxon>Bacteria</taxon>
        <taxon>Bacillati</taxon>
        <taxon>Cyanobacteriota</taxon>
        <taxon>Cyanophyceae</taxon>
        <taxon>Oscillatoriophycideae</taxon>
        <taxon>Oscillatoriales</taxon>
        <taxon>Microcoleaceae</taxon>
        <taxon>Microcoleus</taxon>
        <taxon>Microcoleus asticus</taxon>
    </lineage>
</organism>
<dbReference type="InterPro" id="IPR027417">
    <property type="entry name" value="P-loop_NTPase"/>
</dbReference>
<keyword evidence="3" id="KW-1185">Reference proteome</keyword>
<proteinExistence type="predicted"/>
<dbReference type="Pfam" id="PF00271">
    <property type="entry name" value="Helicase_C"/>
    <property type="match status" value="1"/>
</dbReference>
<dbReference type="Proteomes" id="UP000702425">
    <property type="component" value="Unassembled WGS sequence"/>
</dbReference>
<protein>
    <recommendedName>
        <fullName evidence="1">Helicase C-terminal domain-containing protein</fullName>
    </recommendedName>
</protein>
<reference evidence="2 3" key="1">
    <citation type="journal article" date="2020" name="Sci. Rep.">
        <title>A novel cyanobacterial geosmin producer, revising GeoA distribution and dispersion patterns in Bacteria.</title>
        <authorList>
            <person name="Churro C."/>
            <person name="Semedo-Aguiar A.P."/>
            <person name="Silva A.D."/>
            <person name="Pereira-Leal J.B."/>
            <person name="Leite R.B."/>
        </authorList>
    </citation>
    <scope>NUCLEOTIDE SEQUENCE [LARGE SCALE GENOMIC DNA]</scope>
    <source>
        <strain evidence="2 3">IPMA8</strain>
    </source>
</reference>
<dbReference type="SUPFAM" id="SSF52540">
    <property type="entry name" value="P-loop containing nucleoside triphosphate hydrolases"/>
    <property type="match status" value="1"/>
</dbReference>
<name>A0ABX2CVP5_9CYAN</name>
<dbReference type="InterPro" id="IPR001650">
    <property type="entry name" value="Helicase_C-like"/>
</dbReference>
<dbReference type="PROSITE" id="PS51194">
    <property type="entry name" value="HELICASE_CTER"/>
    <property type="match status" value="1"/>
</dbReference>
<evidence type="ECO:0000313" key="3">
    <source>
        <dbReference type="Proteomes" id="UP000702425"/>
    </source>
</evidence>
<sequence length="1218" mass="139677">MISEDFGRLFEVGFNIGILAYIKKEKLAHNFGNSYSRDLQHLKLPKMMAEIIREASLLSSLDAKIAEKWSLFFVQKGFFGGLNFFRDYVKSTGWNLQRLKILYCQCSLSDANSIRTYNKGDREAFKELLSQLKTAKPSLSDDEINLYIRRYSKKGEFLQADTLIFLQQGNDFRILCVDLSVFSPTLASTPEDLNEIEVIRKYLMREISYLRSKSVFSNLRMDTSTLGVDFSEDLKRFFTAFKYKDKESTKLIQAGSYAHSFYGFLQQTGIISSDAEVLFNVVGYGDRNISTISLRTDKLKLLATCSEIYKNESRKQEISDARSEVLDVIQLNAARSFKEGRKFVDSLLGIGKNATEPVCHTEKIENFVNSIDIISDKLADELQIARGLHLRNAHAELIVKALQSDETYIFLTGNPGIGKTTAIANFLKTHINDGFLFLYVSPRKQVNLDIIEKFQDKNTGLLCDDRLFCINTNSDVIASYSGKRTVKYSSNSRKENFAQKTVNFLKDNPENQAKEYHQRQIARKNETVIEPASLKTMGVLNSICNGIYSLINCQASNNIVATVSIQSLRMKENRQSTLDYLEQIFQDTYNKRDKQVISTKMQEISSRIKHIFIMIDEITGDDGGVLFLAGIANMVKNHELHKPQHGFNTKIIVADASIVDSDVVKQHLENTSQEPDKIYFKKVAKNSDLIEPLQVTPFEFKRLPATIINANSYPARSLEITYKVFVETVKYNENASLKEDNDLVKRVQSEIIQDINQRLVEPGVEQIIVYIQNKRRLAELIDKIQKEREFNQFEDYLEIHANISEEEKAKIQECKDTAKVIFMTASGSRGLSFPKTKHILVDIPRFQIEKNLMEVIQVIYRGRGEDESGKTLDGEDKELVFYLSDTAVYYADDAELSLQESKLSLLNLLLILKTAVMTRISGYGYLGREKFLMIPIGGKSVSAVGDTFSSKMAALIKTLKSESQRGNRLLQEVYTSLEQLLGRGEFVLTNYDKSRQKGDSYLEMREDFNRKFLEKCNPLDGLLSYDNLEIGHVCGSLLVVPLAKQNLLENYQMRLHQEIKKCVDNQLLQKMYRIRDSESYPENVRSAIRGGAIELLQFINSDVEKTQYFEEQSQQFDRYYAIPLFAFVSAEEMKEYFADSRLEEPEDRRFRDILSAYVRSIYPVDSVMPIGHKYQDFPFIVFRSYSLEQSREKIFTDKYLLSSNELNVLNLILSKQVN</sequence>
<feature type="domain" description="Helicase C-terminal" evidence="1">
    <location>
        <begin position="754"/>
        <end position="909"/>
    </location>
</feature>
<evidence type="ECO:0000313" key="2">
    <source>
        <dbReference type="EMBL" id="NQE34481.1"/>
    </source>
</evidence>
<dbReference type="RefSeq" id="WP_172187089.1">
    <property type="nucleotide sequence ID" value="NZ_CAWPPK010000244.1"/>
</dbReference>
<comment type="caution">
    <text evidence="2">The sequence shown here is derived from an EMBL/GenBank/DDBJ whole genome shotgun (WGS) entry which is preliminary data.</text>
</comment>